<feature type="domain" description="N-acetyltransferase" evidence="1">
    <location>
        <begin position="76"/>
        <end position="222"/>
    </location>
</feature>
<evidence type="ECO:0000259" key="1">
    <source>
        <dbReference type="PROSITE" id="PS51186"/>
    </source>
</evidence>
<dbReference type="CDD" id="cd04301">
    <property type="entry name" value="NAT_SF"/>
    <property type="match status" value="1"/>
</dbReference>
<dbReference type="EMBL" id="KN832580">
    <property type="protein sequence ID" value="KII83186.1"/>
    <property type="molecule type" value="Genomic_DNA"/>
</dbReference>
<dbReference type="InterPro" id="IPR016181">
    <property type="entry name" value="Acyl_CoA_acyltransferase"/>
</dbReference>
<evidence type="ECO:0000313" key="2">
    <source>
        <dbReference type="EMBL" id="KII83186.1"/>
    </source>
</evidence>
<dbReference type="AlphaFoldDB" id="A0A0C9SK63"/>
<dbReference type="Gene3D" id="3.40.630.30">
    <property type="match status" value="1"/>
</dbReference>
<reference evidence="2 3" key="1">
    <citation type="submission" date="2014-06" db="EMBL/GenBank/DDBJ databases">
        <title>Evolutionary Origins and Diversification of the Mycorrhizal Mutualists.</title>
        <authorList>
            <consortium name="DOE Joint Genome Institute"/>
            <consortium name="Mycorrhizal Genomics Consortium"/>
            <person name="Kohler A."/>
            <person name="Kuo A."/>
            <person name="Nagy L.G."/>
            <person name="Floudas D."/>
            <person name="Copeland A."/>
            <person name="Barry K.W."/>
            <person name="Cichocki N."/>
            <person name="Veneault-Fourrey C."/>
            <person name="LaButti K."/>
            <person name="Lindquist E.A."/>
            <person name="Lipzen A."/>
            <person name="Lundell T."/>
            <person name="Morin E."/>
            <person name="Murat C."/>
            <person name="Riley R."/>
            <person name="Ohm R."/>
            <person name="Sun H."/>
            <person name="Tunlid A."/>
            <person name="Henrissat B."/>
            <person name="Grigoriev I.V."/>
            <person name="Hibbett D.S."/>
            <person name="Martin F."/>
        </authorList>
    </citation>
    <scope>NUCLEOTIDE SEQUENCE [LARGE SCALE GENOMIC DNA]</scope>
    <source>
        <strain evidence="2 3">FD-325 SS-3</strain>
    </source>
</reference>
<dbReference type="Pfam" id="PF00583">
    <property type="entry name" value="Acetyltransf_1"/>
    <property type="match status" value="1"/>
</dbReference>
<dbReference type="InterPro" id="IPR000182">
    <property type="entry name" value="GNAT_dom"/>
</dbReference>
<dbReference type="PROSITE" id="PS51186">
    <property type="entry name" value="GNAT"/>
    <property type="match status" value="1"/>
</dbReference>
<dbReference type="SUPFAM" id="SSF55729">
    <property type="entry name" value="Acyl-CoA N-acyltransferases (Nat)"/>
    <property type="match status" value="1"/>
</dbReference>
<organism evidence="2 3">
    <name type="scientific">Plicaturopsis crispa FD-325 SS-3</name>
    <dbReference type="NCBI Taxonomy" id="944288"/>
    <lineage>
        <taxon>Eukaryota</taxon>
        <taxon>Fungi</taxon>
        <taxon>Dikarya</taxon>
        <taxon>Basidiomycota</taxon>
        <taxon>Agaricomycotina</taxon>
        <taxon>Agaricomycetes</taxon>
        <taxon>Agaricomycetidae</taxon>
        <taxon>Amylocorticiales</taxon>
        <taxon>Amylocorticiaceae</taxon>
        <taxon>Plicatura</taxon>
        <taxon>Plicaturopsis crispa</taxon>
    </lineage>
</organism>
<evidence type="ECO:0000313" key="3">
    <source>
        <dbReference type="Proteomes" id="UP000053263"/>
    </source>
</evidence>
<name>A0A0C9SK63_PLICR</name>
<keyword evidence="3" id="KW-1185">Reference proteome</keyword>
<dbReference type="HOGENOM" id="CLU_1156811_0_0_1"/>
<dbReference type="GO" id="GO:0016747">
    <property type="term" value="F:acyltransferase activity, transferring groups other than amino-acyl groups"/>
    <property type="evidence" value="ECO:0007669"/>
    <property type="project" value="InterPro"/>
</dbReference>
<dbReference type="Proteomes" id="UP000053263">
    <property type="component" value="Unassembled WGS sequence"/>
</dbReference>
<protein>
    <recommendedName>
        <fullName evidence="1">N-acetyltransferase domain-containing protein</fullName>
    </recommendedName>
</protein>
<sequence>MAAPNIPADMHRSERLVYRAWEDADVEHVIRVDVGPGDAHKVVFARALVRFYHFTTLPLCSFLHSFVRGAGLTGNETYSPRSKKELAEHWAERAPAALLCAVICLPSASDPLPTGTRTGITGSPTGIAGPPIAIAGTPIGVIDFSPPLAHNRTTTMSVLISPSHQRLGYGTEAVGWILEQALMRLGMHLSASPLNVGARRAYEKAGILEEDWFALQERKKAAAAAGASQEVAAGASASQA</sequence>
<accession>A0A0C9SK63</accession>
<gene>
    <name evidence="2" type="ORF">PLICRDRAFT_180587</name>
</gene>
<proteinExistence type="predicted"/>